<dbReference type="EMBL" id="JAOYFB010000036">
    <property type="protein sequence ID" value="KAK4020753.1"/>
    <property type="molecule type" value="Genomic_DNA"/>
</dbReference>
<feature type="region of interest" description="Disordered" evidence="1">
    <location>
        <begin position="35"/>
        <end position="55"/>
    </location>
</feature>
<gene>
    <name evidence="2" type="ORF">OUZ56_002703</name>
</gene>
<organism evidence="2 3">
    <name type="scientific">Daphnia magna</name>
    <dbReference type="NCBI Taxonomy" id="35525"/>
    <lineage>
        <taxon>Eukaryota</taxon>
        <taxon>Metazoa</taxon>
        <taxon>Ecdysozoa</taxon>
        <taxon>Arthropoda</taxon>
        <taxon>Crustacea</taxon>
        <taxon>Branchiopoda</taxon>
        <taxon>Diplostraca</taxon>
        <taxon>Cladocera</taxon>
        <taxon>Anomopoda</taxon>
        <taxon>Daphniidae</taxon>
        <taxon>Daphnia</taxon>
    </lineage>
</organism>
<protein>
    <submittedName>
        <fullName evidence="2">Uncharacterized protein</fullName>
    </submittedName>
</protein>
<comment type="caution">
    <text evidence="2">The sequence shown here is derived from an EMBL/GenBank/DDBJ whole genome shotgun (WGS) entry which is preliminary data.</text>
</comment>
<evidence type="ECO:0000313" key="3">
    <source>
        <dbReference type="Proteomes" id="UP001234178"/>
    </source>
</evidence>
<evidence type="ECO:0000313" key="2">
    <source>
        <dbReference type="EMBL" id="KAK4020753.1"/>
    </source>
</evidence>
<evidence type="ECO:0000256" key="1">
    <source>
        <dbReference type="SAM" id="MobiDB-lite"/>
    </source>
</evidence>
<sequence length="75" mass="9183">MWKREIEVYQQLASLKEKELDFKELHNKCKKIEQNVKEQQKNKRLPTSTQESSSKRKFLNSSFFFRPELTKADWF</sequence>
<dbReference type="Proteomes" id="UP001234178">
    <property type="component" value="Unassembled WGS sequence"/>
</dbReference>
<name>A0ABR0A6W6_9CRUS</name>
<proteinExistence type="predicted"/>
<keyword evidence="3" id="KW-1185">Reference proteome</keyword>
<accession>A0ABR0A6W6</accession>
<reference evidence="2 3" key="1">
    <citation type="journal article" date="2023" name="Nucleic Acids Res.">
        <title>The hologenome of Daphnia magna reveals possible DNA methylation and microbiome-mediated evolution of the host genome.</title>
        <authorList>
            <person name="Chaturvedi A."/>
            <person name="Li X."/>
            <person name="Dhandapani V."/>
            <person name="Marshall H."/>
            <person name="Kissane S."/>
            <person name="Cuenca-Cambronero M."/>
            <person name="Asole G."/>
            <person name="Calvet F."/>
            <person name="Ruiz-Romero M."/>
            <person name="Marangio P."/>
            <person name="Guigo R."/>
            <person name="Rago D."/>
            <person name="Mirbahai L."/>
            <person name="Eastwood N."/>
            <person name="Colbourne J.K."/>
            <person name="Zhou J."/>
            <person name="Mallon E."/>
            <person name="Orsini L."/>
        </authorList>
    </citation>
    <scope>NUCLEOTIDE SEQUENCE [LARGE SCALE GENOMIC DNA]</scope>
    <source>
        <strain evidence="2">LRV0_1</strain>
    </source>
</reference>